<reference evidence="9" key="1">
    <citation type="submission" date="2021-07" db="EMBL/GenBank/DDBJ databases">
        <authorList>
            <person name="Durling M."/>
        </authorList>
    </citation>
    <scope>NUCLEOTIDE SEQUENCE</scope>
</reference>
<dbReference type="Proteomes" id="UP000701801">
    <property type="component" value="Unassembled WGS sequence"/>
</dbReference>
<gene>
    <name evidence="9" type="ORF">HYALB_00001212</name>
</gene>
<keyword evidence="3" id="KW-0813">Transport</keyword>
<evidence type="ECO:0000256" key="5">
    <source>
        <dbReference type="ARBA" id="ARBA00022792"/>
    </source>
</evidence>
<dbReference type="EMBL" id="CAJVRM010000045">
    <property type="protein sequence ID" value="CAG8972520.1"/>
    <property type="molecule type" value="Genomic_DNA"/>
</dbReference>
<dbReference type="GO" id="GO:0022904">
    <property type="term" value="P:respiratory electron transport chain"/>
    <property type="evidence" value="ECO:0007669"/>
    <property type="project" value="InterPro"/>
</dbReference>
<dbReference type="GO" id="GO:0005743">
    <property type="term" value="C:mitochondrial inner membrane"/>
    <property type="evidence" value="ECO:0007669"/>
    <property type="project" value="UniProtKB-SubCell"/>
</dbReference>
<keyword evidence="6" id="KW-0249">Electron transport</keyword>
<keyword evidence="5" id="KW-0999">Mitochondrion inner membrane</keyword>
<evidence type="ECO:0000256" key="7">
    <source>
        <dbReference type="ARBA" id="ARBA00023128"/>
    </source>
</evidence>
<name>A0A9N9LG31_9HELO</name>
<comment type="subcellular location">
    <subcellularLocation>
        <location evidence="1">Mitochondrion inner membrane</location>
        <topology evidence="1">Peripheral membrane protein</topology>
        <orientation evidence="1">Matrix side</orientation>
    </subcellularLocation>
</comment>
<sequence>MRRTFRQLAAVKPSAYLEPNTPTGLTGLNTHPSPRSALLYLYSRTLDKLGEFPESSLYRQSAEAVTKHRLSIVKSVVPEGLEAWRESAKKIVEAHPESFVAEDNVDGKVVSLIGKMTKEKHGGSVFVTSKPEAVPGADDEWDGEAAIKGGVEMGAYMKYETGGQKITLPEEPILTAEQVGEVENRIGAGLIEEVIQVAAGELKLAHVLLESKAWEDLVEKPAEGQWDYFKRNSVSPQN</sequence>
<accession>A0A9N9LG31</accession>
<evidence type="ECO:0000256" key="2">
    <source>
        <dbReference type="ARBA" id="ARBA00010261"/>
    </source>
</evidence>
<keyword evidence="8" id="KW-0472">Membrane</keyword>
<evidence type="ECO:0000313" key="9">
    <source>
        <dbReference type="EMBL" id="CAG8972520.1"/>
    </source>
</evidence>
<keyword evidence="4" id="KW-0679">Respiratory chain</keyword>
<evidence type="ECO:0000256" key="4">
    <source>
        <dbReference type="ARBA" id="ARBA00022660"/>
    </source>
</evidence>
<evidence type="ECO:0000256" key="1">
    <source>
        <dbReference type="ARBA" id="ARBA00004443"/>
    </source>
</evidence>
<evidence type="ECO:0000256" key="6">
    <source>
        <dbReference type="ARBA" id="ARBA00022982"/>
    </source>
</evidence>
<comment type="caution">
    <text evidence="9">The sequence shown here is derived from an EMBL/GenBank/DDBJ whole genome shotgun (WGS) entry which is preliminary data.</text>
</comment>
<evidence type="ECO:0000256" key="3">
    <source>
        <dbReference type="ARBA" id="ARBA00022448"/>
    </source>
</evidence>
<dbReference type="Pfam" id="PF04716">
    <property type="entry name" value="ETC_C1_NDUFA5"/>
    <property type="match status" value="1"/>
</dbReference>
<keyword evidence="10" id="KW-1185">Reference proteome</keyword>
<evidence type="ECO:0000256" key="8">
    <source>
        <dbReference type="ARBA" id="ARBA00023136"/>
    </source>
</evidence>
<evidence type="ECO:0000313" key="10">
    <source>
        <dbReference type="Proteomes" id="UP000701801"/>
    </source>
</evidence>
<comment type="similarity">
    <text evidence="2">Belongs to the complex I NDUFA5 subunit family.</text>
</comment>
<dbReference type="AlphaFoldDB" id="A0A9N9LG31"/>
<keyword evidence="7" id="KW-0496">Mitochondrion</keyword>
<dbReference type="PANTHER" id="PTHR12653:SF0">
    <property type="entry name" value="NADH DEHYDROGENASE [UBIQUINONE] 1 ALPHA SUBCOMPLEX SUBUNIT 5"/>
    <property type="match status" value="1"/>
</dbReference>
<dbReference type="InterPro" id="IPR006806">
    <property type="entry name" value="NDUFA5"/>
</dbReference>
<organism evidence="9 10">
    <name type="scientific">Hymenoscyphus albidus</name>
    <dbReference type="NCBI Taxonomy" id="595503"/>
    <lineage>
        <taxon>Eukaryota</taxon>
        <taxon>Fungi</taxon>
        <taxon>Dikarya</taxon>
        <taxon>Ascomycota</taxon>
        <taxon>Pezizomycotina</taxon>
        <taxon>Leotiomycetes</taxon>
        <taxon>Helotiales</taxon>
        <taxon>Helotiaceae</taxon>
        <taxon>Hymenoscyphus</taxon>
    </lineage>
</organism>
<evidence type="ECO:0008006" key="11">
    <source>
        <dbReference type="Google" id="ProtNLM"/>
    </source>
</evidence>
<protein>
    <recommendedName>
        <fullName evidence="11">NADH-ubiquinone oxidoreductase 29.9 kDa subunit</fullName>
    </recommendedName>
</protein>
<dbReference type="OrthoDB" id="286811at2759"/>
<dbReference type="PANTHER" id="PTHR12653">
    <property type="entry name" value="NADH-UBIQUINONE OXIDOREDUCTASE 13 KD-B SUBUNIT"/>
    <property type="match status" value="1"/>
</dbReference>
<proteinExistence type="inferred from homology"/>